<proteinExistence type="predicted"/>
<dbReference type="EMBL" id="VOOR01000013">
    <property type="protein sequence ID" value="TXB63782.1"/>
    <property type="molecule type" value="Genomic_DNA"/>
</dbReference>
<sequence length="74" mass="8365">MTVLNIELVDPRAKSLLEELAKLNLIRIQEETKPSLSSIAERIRKRAAEEAVTEEEIITEVEKVRAALYKESAS</sequence>
<dbReference type="RefSeq" id="WP_147166958.1">
    <property type="nucleotide sequence ID" value="NZ_VOOR01000013.1"/>
</dbReference>
<keyword evidence="2" id="KW-1185">Reference proteome</keyword>
<protein>
    <submittedName>
        <fullName evidence="1">Uncharacterized protein</fullName>
    </submittedName>
</protein>
<dbReference type="AlphaFoldDB" id="A0A5C6RQW9"/>
<reference evidence="1 2" key="1">
    <citation type="submission" date="2019-08" db="EMBL/GenBank/DDBJ databases">
        <title>Genome of Phaeodactylibacter luteus.</title>
        <authorList>
            <person name="Bowman J.P."/>
        </authorList>
    </citation>
    <scope>NUCLEOTIDE SEQUENCE [LARGE SCALE GENOMIC DNA]</scope>
    <source>
        <strain evidence="1 2">KCTC 42180</strain>
    </source>
</reference>
<dbReference type="Proteomes" id="UP000321580">
    <property type="component" value="Unassembled WGS sequence"/>
</dbReference>
<accession>A0A5C6RQW9</accession>
<comment type="caution">
    <text evidence="1">The sequence shown here is derived from an EMBL/GenBank/DDBJ whole genome shotgun (WGS) entry which is preliminary data.</text>
</comment>
<evidence type="ECO:0000313" key="1">
    <source>
        <dbReference type="EMBL" id="TXB63782.1"/>
    </source>
</evidence>
<evidence type="ECO:0000313" key="2">
    <source>
        <dbReference type="Proteomes" id="UP000321580"/>
    </source>
</evidence>
<organism evidence="1 2">
    <name type="scientific">Phaeodactylibacter luteus</name>
    <dbReference type="NCBI Taxonomy" id="1564516"/>
    <lineage>
        <taxon>Bacteria</taxon>
        <taxon>Pseudomonadati</taxon>
        <taxon>Bacteroidota</taxon>
        <taxon>Saprospiria</taxon>
        <taxon>Saprospirales</taxon>
        <taxon>Haliscomenobacteraceae</taxon>
        <taxon>Phaeodactylibacter</taxon>
    </lineage>
</organism>
<name>A0A5C6RQW9_9BACT</name>
<gene>
    <name evidence="1" type="ORF">FRY97_08155</name>
</gene>
<dbReference type="OrthoDB" id="964950at2"/>